<evidence type="ECO:0000256" key="5">
    <source>
        <dbReference type="ARBA" id="ARBA00023136"/>
    </source>
</evidence>
<keyword evidence="8" id="KW-1185">Reference proteome</keyword>
<dbReference type="GO" id="GO:0005886">
    <property type="term" value="C:plasma membrane"/>
    <property type="evidence" value="ECO:0007669"/>
    <property type="project" value="TreeGrafter"/>
</dbReference>
<feature type="transmembrane region" description="Helical" evidence="6">
    <location>
        <begin position="180"/>
        <end position="198"/>
    </location>
</feature>
<evidence type="ECO:0000256" key="6">
    <source>
        <dbReference type="SAM" id="Phobius"/>
    </source>
</evidence>
<dbReference type="GO" id="GO:0015123">
    <property type="term" value="F:acetate transmembrane transporter activity"/>
    <property type="evidence" value="ECO:0007669"/>
    <property type="project" value="TreeGrafter"/>
</dbReference>
<dbReference type="STRING" id="215250.A0A316YU72"/>
<evidence type="ECO:0000256" key="2">
    <source>
        <dbReference type="ARBA" id="ARBA00005587"/>
    </source>
</evidence>
<evidence type="ECO:0008006" key="9">
    <source>
        <dbReference type="Google" id="ProtNLM"/>
    </source>
</evidence>
<reference evidence="7" key="1">
    <citation type="journal article" date="2018" name="Mol. Biol. Evol.">
        <title>Broad Genomic Sampling Reveals a Smut Pathogenic Ancestry of the Fungal Clade Ustilaginomycotina.</title>
        <authorList>
            <person name="Kijpornyongpan T."/>
            <person name="Mondo S.J."/>
            <person name="Barry K."/>
            <person name="Sandor L."/>
            <person name="Lee J."/>
            <person name="Lipzen A."/>
            <person name="Pangilinan J."/>
            <person name="LaButti K."/>
            <person name="Hainaut M."/>
            <person name="Henrissat B."/>
            <person name="Grigoriev I.V."/>
            <person name="Spatafora J.W."/>
            <person name="Aime M.C."/>
        </authorList>
    </citation>
    <scope>NUCLEOTIDE SEQUENCE [LARGE SCALE GENOMIC DNA]</scope>
    <source>
        <strain evidence="7">MCA 4198</strain>
    </source>
</reference>
<evidence type="ECO:0000256" key="4">
    <source>
        <dbReference type="ARBA" id="ARBA00022989"/>
    </source>
</evidence>
<gene>
    <name evidence="7" type="ORF">FA10DRAFT_235934</name>
</gene>
<comment type="subcellular location">
    <subcellularLocation>
        <location evidence="1">Membrane</location>
        <topology evidence="1">Multi-pass membrane protein</topology>
    </subcellularLocation>
</comment>
<dbReference type="OrthoDB" id="3648309at2759"/>
<dbReference type="Pfam" id="PF01184">
    <property type="entry name" value="Gpr1_Fun34_YaaH"/>
    <property type="match status" value="1"/>
</dbReference>
<sequence length="274" mass="28975">MSVANNAGHNAENTMIDAESQKKTQGYNGNGYSGYQDGAGFTGGNNVSRTITPGGHPANDDLLAVGAGHRKLANPLPLGAMSFATTTLVLSLYNVGVQGIKVPNAIVAFSLFYGGFTQWLAGLWEFASGNTLGASIFVSYGMFWWGFSFIFIPFFGETGSYDGVPGVYAKGGLSPGEMESAVGLFLWIWFGITTIFLIASVRSSVALAVLLFVLDLTFAFLGAFYYTGNPHFQTAGGGLGIATAFIAYYLAFGSFFTPSTSYFTLPLVSLAVDD</sequence>
<protein>
    <recommendedName>
        <fullName evidence="9">FUN34-transmembrane protein</fullName>
    </recommendedName>
</protein>
<dbReference type="GeneID" id="37040968"/>
<keyword evidence="3 6" id="KW-0812">Transmembrane</keyword>
<dbReference type="PANTHER" id="PTHR31123">
    <property type="entry name" value="ACCUMULATION OF DYADS PROTEIN 2-RELATED"/>
    <property type="match status" value="1"/>
</dbReference>
<organism evidence="7 8">
    <name type="scientific">Acaromyces ingoldii</name>
    <dbReference type="NCBI Taxonomy" id="215250"/>
    <lineage>
        <taxon>Eukaryota</taxon>
        <taxon>Fungi</taxon>
        <taxon>Dikarya</taxon>
        <taxon>Basidiomycota</taxon>
        <taxon>Ustilaginomycotina</taxon>
        <taxon>Exobasidiomycetes</taxon>
        <taxon>Exobasidiales</taxon>
        <taxon>Cryptobasidiaceae</taxon>
        <taxon>Acaromyces</taxon>
    </lineage>
</organism>
<dbReference type="EMBL" id="KZ819634">
    <property type="protein sequence ID" value="PWN92781.1"/>
    <property type="molecule type" value="Genomic_DNA"/>
</dbReference>
<proteinExistence type="inferred from homology"/>
<dbReference type="RefSeq" id="XP_025379979.1">
    <property type="nucleotide sequence ID" value="XM_025519052.1"/>
</dbReference>
<feature type="transmembrane region" description="Helical" evidence="6">
    <location>
        <begin position="205"/>
        <end position="226"/>
    </location>
</feature>
<evidence type="ECO:0000256" key="3">
    <source>
        <dbReference type="ARBA" id="ARBA00022692"/>
    </source>
</evidence>
<dbReference type="InterPro" id="IPR000791">
    <property type="entry name" value="Gpr1/Fun34/SatP-like"/>
</dbReference>
<accession>A0A316YU72</accession>
<keyword evidence="5 6" id="KW-0472">Membrane</keyword>
<comment type="similarity">
    <text evidence="2">Belongs to the acetate uptake transporter (AceTr) (TC 2.A.96) family.</text>
</comment>
<dbReference type="FunCoup" id="A0A316YU72">
    <property type="interactions" value="48"/>
</dbReference>
<dbReference type="InterPro" id="IPR051633">
    <property type="entry name" value="AceTr"/>
</dbReference>
<dbReference type="Proteomes" id="UP000245768">
    <property type="component" value="Unassembled WGS sequence"/>
</dbReference>
<evidence type="ECO:0000313" key="8">
    <source>
        <dbReference type="Proteomes" id="UP000245768"/>
    </source>
</evidence>
<dbReference type="PANTHER" id="PTHR31123:SF1">
    <property type="entry name" value="ACCUMULATION OF DYADS PROTEIN 2-RELATED"/>
    <property type="match status" value="1"/>
</dbReference>
<dbReference type="NCBIfam" id="NF038013">
    <property type="entry name" value="AceTr_1"/>
    <property type="match status" value="1"/>
</dbReference>
<feature type="transmembrane region" description="Helical" evidence="6">
    <location>
        <begin position="105"/>
        <end position="124"/>
    </location>
</feature>
<dbReference type="InParanoid" id="A0A316YU72"/>
<keyword evidence="4 6" id="KW-1133">Transmembrane helix</keyword>
<dbReference type="AlphaFoldDB" id="A0A316YU72"/>
<feature type="transmembrane region" description="Helical" evidence="6">
    <location>
        <begin position="76"/>
        <end position="93"/>
    </location>
</feature>
<feature type="transmembrane region" description="Helical" evidence="6">
    <location>
        <begin position="136"/>
        <end position="156"/>
    </location>
</feature>
<name>A0A316YU72_9BASI</name>
<evidence type="ECO:0000256" key="1">
    <source>
        <dbReference type="ARBA" id="ARBA00004141"/>
    </source>
</evidence>
<evidence type="ECO:0000313" key="7">
    <source>
        <dbReference type="EMBL" id="PWN92781.1"/>
    </source>
</evidence>
<feature type="transmembrane region" description="Helical" evidence="6">
    <location>
        <begin position="232"/>
        <end position="252"/>
    </location>
</feature>